<dbReference type="Pfam" id="PF13692">
    <property type="entry name" value="Glyco_trans_1_4"/>
    <property type="match status" value="1"/>
</dbReference>
<name>A0A7W5CKE4_9MICO</name>
<evidence type="ECO:0000313" key="2">
    <source>
        <dbReference type="Proteomes" id="UP000543579"/>
    </source>
</evidence>
<dbReference type="RefSeq" id="WP_183420370.1">
    <property type="nucleotide sequence ID" value="NZ_JACHXY010000003.1"/>
</dbReference>
<dbReference type="PANTHER" id="PTHR12526">
    <property type="entry name" value="GLYCOSYLTRANSFERASE"/>
    <property type="match status" value="1"/>
</dbReference>
<keyword evidence="1" id="KW-0808">Transferase</keyword>
<dbReference type="PANTHER" id="PTHR12526:SF630">
    <property type="entry name" value="GLYCOSYLTRANSFERASE"/>
    <property type="match status" value="1"/>
</dbReference>
<accession>A0A7W5CKE4</accession>
<dbReference type="Gene3D" id="3.40.50.2000">
    <property type="entry name" value="Glycogen Phosphorylase B"/>
    <property type="match status" value="1"/>
</dbReference>
<dbReference type="SUPFAM" id="SSF53756">
    <property type="entry name" value="UDP-Glycosyltransferase/glycogen phosphorylase"/>
    <property type="match status" value="1"/>
</dbReference>
<reference evidence="1 2" key="1">
    <citation type="submission" date="2020-08" db="EMBL/GenBank/DDBJ databases">
        <title>Genomic Encyclopedia of Type Strains, Phase III (KMG-III): the genomes of soil and plant-associated and newly described type strains.</title>
        <authorList>
            <person name="Whitman W."/>
        </authorList>
    </citation>
    <scope>NUCLEOTIDE SEQUENCE [LARGE SCALE GENOMIC DNA]</scope>
    <source>
        <strain evidence="1 2">CECT 8356</strain>
    </source>
</reference>
<proteinExistence type="predicted"/>
<protein>
    <submittedName>
        <fullName evidence="1">Glycosyltransferase involved in cell wall biosynthesis</fullName>
    </submittedName>
</protein>
<gene>
    <name evidence="1" type="ORF">FHS07_002672</name>
</gene>
<organism evidence="1 2">
    <name type="scientific">Microbacterium proteolyticum</name>
    <dbReference type="NCBI Taxonomy" id="1572644"/>
    <lineage>
        <taxon>Bacteria</taxon>
        <taxon>Bacillati</taxon>
        <taxon>Actinomycetota</taxon>
        <taxon>Actinomycetes</taxon>
        <taxon>Micrococcales</taxon>
        <taxon>Microbacteriaceae</taxon>
        <taxon>Microbacterium</taxon>
    </lineage>
</organism>
<comment type="caution">
    <text evidence="1">The sequence shown here is derived from an EMBL/GenBank/DDBJ whole genome shotgun (WGS) entry which is preliminary data.</text>
</comment>
<dbReference type="AlphaFoldDB" id="A0A7W5CKE4"/>
<dbReference type="Proteomes" id="UP000543579">
    <property type="component" value="Unassembled WGS sequence"/>
</dbReference>
<sequence length="391" mass="42766">MKRDVVFTFSYETYADAAARGMMRPPDRILQTLMSSDEVGNLLVANPFRSLASVAARGIRPAESFPARADRRLITPTRLARRDPVSVPAIVRTYRSYDEQLRTAAARAGMSRTAIVTTNPLVAAFCPFGWADTVTYFGRDDWLSSEARQAYWPAYAAAYRQISESEVGVAAVSQQIIDRIDPRGPAVVVPNGVDPREWMGPRPVAPDWLAAIPGPRAIYVGTIDSRLDVEGIAHLAVLRPDLHIVLLGPTPEPGYTRALREIPNVHQHAGVGRSELVAALRNCDVSLLSHRRTALTEAMSPLKVYEYLAAGLPVVSVDLPPVRGIHERVTFSASTAEMAPQVDDALERGPLTDAQRAAFIEDNSWGSRHRAVLELVLRSSARHRAAAPANV</sequence>
<dbReference type="EMBL" id="JACHXY010000003">
    <property type="protein sequence ID" value="MBB3158954.1"/>
    <property type="molecule type" value="Genomic_DNA"/>
</dbReference>
<evidence type="ECO:0000313" key="1">
    <source>
        <dbReference type="EMBL" id="MBB3158954.1"/>
    </source>
</evidence>
<dbReference type="GO" id="GO:0016740">
    <property type="term" value="F:transferase activity"/>
    <property type="evidence" value="ECO:0007669"/>
    <property type="project" value="UniProtKB-KW"/>
</dbReference>